<reference evidence="2 3" key="1">
    <citation type="journal article" date="2016" name="Sci. Rep.">
        <title>Metabolic traits of an uncultured archaeal lineage -MSBL1- from brine pools of the Red Sea.</title>
        <authorList>
            <person name="Mwirichia R."/>
            <person name="Alam I."/>
            <person name="Rashid M."/>
            <person name="Vinu M."/>
            <person name="Ba-Alawi W."/>
            <person name="Anthony Kamau A."/>
            <person name="Kamanda Ngugi D."/>
            <person name="Goker M."/>
            <person name="Klenk H.P."/>
            <person name="Bajic V."/>
            <person name="Stingl U."/>
        </authorList>
    </citation>
    <scope>NUCLEOTIDE SEQUENCE [LARGE SCALE GENOMIC DNA]</scope>
    <source>
        <strain evidence="2">SCGC-AAA259I09</strain>
    </source>
</reference>
<comment type="caution">
    <text evidence="2">The sequence shown here is derived from an EMBL/GenBank/DDBJ whole genome shotgun (WGS) entry which is preliminary data.</text>
</comment>
<proteinExistence type="predicted"/>
<gene>
    <name evidence="2" type="ORF">AKJ37_04330</name>
</gene>
<evidence type="ECO:0000313" key="3">
    <source>
        <dbReference type="Proteomes" id="UP000070463"/>
    </source>
</evidence>
<dbReference type="Proteomes" id="UP000070463">
    <property type="component" value="Unassembled WGS sequence"/>
</dbReference>
<sequence length="64" mass="6811">MGAVEPAVIGSPSGARSKTWRSEGPGEIWGGMAEREPSFWKSTLGRRGGAASLSLHSLVWRRTG</sequence>
<evidence type="ECO:0000313" key="2">
    <source>
        <dbReference type="EMBL" id="KXA96807.1"/>
    </source>
</evidence>
<evidence type="ECO:0000256" key="1">
    <source>
        <dbReference type="SAM" id="MobiDB-lite"/>
    </source>
</evidence>
<name>A0A133URP6_9EURY</name>
<dbReference type="AlphaFoldDB" id="A0A133URP6"/>
<protein>
    <submittedName>
        <fullName evidence="2">Uncharacterized protein</fullName>
    </submittedName>
</protein>
<organism evidence="2 3">
    <name type="scientific">candidate division MSBL1 archaeon SCGC-AAA259I09</name>
    <dbReference type="NCBI Taxonomy" id="1698267"/>
    <lineage>
        <taxon>Archaea</taxon>
        <taxon>Methanobacteriati</taxon>
        <taxon>Methanobacteriota</taxon>
        <taxon>candidate division MSBL1</taxon>
    </lineage>
</organism>
<accession>A0A133URP6</accession>
<feature type="region of interest" description="Disordered" evidence="1">
    <location>
        <begin position="1"/>
        <end position="32"/>
    </location>
</feature>
<dbReference type="EMBL" id="LHXR01000059">
    <property type="protein sequence ID" value="KXA96807.1"/>
    <property type="molecule type" value="Genomic_DNA"/>
</dbReference>
<keyword evidence="3" id="KW-1185">Reference proteome</keyword>